<dbReference type="RefSeq" id="WP_154540731.1">
    <property type="nucleotide sequence ID" value="NZ_VULQ01000006.1"/>
</dbReference>
<dbReference type="Gene3D" id="1.10.10.10">
    <property type="entry name" value="Winged helix-like DNA-binding domain superfamily/Winged helix DNA-binding domain"/>
    <property type="match status" value="1"/>
</dbReference>
<comment type="caution">
    <text evidence="5">The sequence shown here is derived from an EMBL/GenBank/DDBJ whole genome shotgun (WGS) entry which is preliminary data.</text>
</comment>
<keyword evidence="2" id="KW-0238">DNA-binding</keyword>
<evidence type="ECO:0000256" key="2">
    <source>
        <dbReference type="ARBA" id="ARBA00023125"/>
    </source>
</evidence>
<evidence type="ECO:0000256" key="1">
    <source>
        <dbReference type="ARBA" id="ARBA00023015"/>
    </source>
</evidence>
<dbReference type="InterPro" id="IPR000835">
    <property type="entry name" value="HTH_MarR-typ"/>
</dbReference>
<evidence type="ECO:0000313" key="5">
    <source>
        <dbReference type="EMBL" id="MSS78019.1"/>
    </source>
</evidence>
<dbReference type="InterPro" id="IPR036388">
    <property type="entry name" value="WH-like_DNA-bd_sf"/>
</dbReference>
<proteinExistence type="predicted"/>
<dbReference type="GO" id="GO:0003677">
    <property type="term" value="F:DNA binding"/>
    <property type="evidence" value="ECO:0007669"/>
    <property type="project" value="UniProtKB-KW"/>
</dbReference>
<dbReference type="InterPro" id="IPR036390">
    <property type="entry name" value="WH_DNA-bd_sf"/>
</dbReference>
<gene>
    <name evidence="5" type="ORF">FYJ26_06240</name>
</gene>
<dbReference type="PANTHER" id="PTHR35790">
    <property type="entry name" value="HTH-TYPE TRANSCRIPTIONAL REGULATOR PCHR"/>
    <property type="match status" value="1"/>
</dbReference>
<protein>
    <submittedName>
        <fullName evidence="5">MarR family transcriptional regulator</fullName>
    </submittedName>
</protein>
<reference evidence="5 6" key="1">
    <citation type="submission" date="2019-08" db="EMBL/GenBank/DDBJ databases">
        <title>In-depth cultivation of the pig gut microbiome towards novel bacterial diversity and tailored functional studies.</title>
        <authorList>
            <person name="Wylensek D."/>
            <person name="Hitch T.C.A."/>
            <person name="Clavel T."/>
        </authorList>
    </citation>
    <scope>NUCLEOTIDE SEQUENCE [LARGE SCALE GENOMIC DNA]</scope>
    <source>
        <strain evidence="5 6">WCA-380-WT-2B</strain>
    </source>
</reference>
<dbReference type="PROSITE" id="PS50995">
    <property type="entry name" value="HTH_MARR_2"/>
    <property type="match status" value="1"/>
</dbReference>
<dbReference type="SUPFAM" id="SSF46785">
    <property type="entry name" value="Winged helix' DNA-binding domain"/>
    <property type="match status" value="1"/>
</dbReference>
<name>A0A6N7VWE4_9FIRM</name>
<dbReference type="InterPro" id="IPR052067">
    <property type="entry name" value="Metal_resp_HTH_trans_reg"/>
</dbReference>
<dbReference type="PANTHER" id="PTHR35790:SF4">
    <property type="entry name" value="HTH-TYPE TRANSCRIPTIONAL REGULATOR PCHR"/>
    <property type="match status" value="1"/>
</dbReference>
<organism evidence="5 6">
    <name type="scientific">Anaerococcus porci</name>
    <dbReference type="NCBI Taxonomy" id="2652269"/>
    <lineage>
        <taxon>Bacteria</taxon>
        <taxon>Bacillati</taxon>
        <taxon>Bacillota</taxon>
        <taxon>Tissierellia</taxon>
        <taxon>Tissierellales</taxon>
        <taxon>Peptoniphilaceae</taxon>
        <taxon>Anaerococcus</taxon>
    </lineage>
</organism>
<keyword evidence="6" id="KW-1185">Reference proteome</keyword>
<keyword evidence="3" id="KW-0804">Transcription</keyword>
<evidence type="ECO:0000313" key="6">
    <source>
        <dbReference type="Proteomes" id="UP000441925"/>
    </source>
</evidence>
<evidence type="ECO:0000259" key="4">
    <source>
        <dbReference type="PROSITE" id="PS50995"/>
    </source>
</evidence>
<evidence type="ECO:0000256" key="3">
    <source>
        <dbReference type="ARBA" id="ARBA00023163"/>
    </source>
</evidence>
<dbReference type="EMBL" id="VULQ01000006">
    <property type="protein sequence ID" value="MSS78019.1"/>
    <property type="molecule type" value="Genomic_DNA"/>
</dbReference>
<dbReference type="Pfam" id="PF01047">
    <property type="entry name" value="MarR"/>
    <property type="match status" value="1"/>
</dbReference>
<dbReference type="AlphaFoldDB" id="A0A6N7VWE4"/>
<dbReference type="Proteomes" id="UP000441925">
    <property type="component" value="Unassembled WGS sequence"/>
</dbReference>
<keyword evidence="1" id="KW-0805">Transcription regulation</keyword>
<sequence>MKKDIYENEIIDNWVRLDDNKKDTDRKYKELSKLLDPMYDFVLAFSNYYNTRRDYGFGPELTMIEVHILTQISDNPSITVTELAKTWHRSTSAISQTVRKLMKQDLVYRKNSKTNGKIFHLYTSSIGDKLALAHKKYDNIDILKTRKKLLKEYSVEELVAFDNICASYTKLLRKSEKK</sequence>
<dbReference type="SMART" id="SM00347">
    <property type="entry name" value="HTH_MARR"/>
    <property type="match status" value="1"/>
</dbReference>
<feature type="domain" description="HTH marR-type" evidence="4">
    <location>
        <begin position="31"/>
        <end position="170"/>
    </location>
</feature>
<dbReference type="GO" id="GO:0003700">
    <property type="term" value="F:DNA-binding transcription factor activity"/>
    <property type="evidence" value="ECO:0007669"/>
    <property type="project" value="InterPro"/>
</dbReference>
<accession>A0A6N7VWE4</accession>